<dbReference type="Proteomes" id="UP000054988">
    <property type="component" value="Unassembled WGS sequence"/>
</dbReference>
<reference evidence="1 2" key="1">
    <citation type="submission" date="2015-12" db="EMBL/GenBank/DDBJ databases">
        <title>Draft genome sequence of Moniliophthora roreri, the causal agent of frosty pod rot of cacao.</title>
        <authorList>
            <person name="Aime M.C."/>
            <person name="Diaz-Valderrama J.R."/>
            <person name="Kijpornyongpan T."/>
            <person name="Phillips-Mora W."/>
        </authorList>
    </citation>
    <scope>NUCLEOTIDE SEQUENCE [LARGE SCALE GENOMIC DNA]</scope>
    <source>
        <strain evidence="1 2">MCA 2952</strain>
    </source>
</reference>
<evidence type="ECO:0000313" key="2">
    <source>
        <dbReference type="Proteomes" id="UP000054988"/>
    </source>
</evidence>
<dbReference type="EMBL" id="LATX01001542">
    <property type="protein sequence ID" value="KTB40857.1"/>
    <property type="molecule type" value="Genomic_DNA"/>
</dbReference>
<dbReference type="AlphaFoldDB" id="A0A0W0FX23"/>
<proteinExistence type="predicted"/>
<accession>A0A0W0FX23</accession>
<protein>
    <submittedName>
        <fullName evidence="1">Uncharacterized protein</fullName>
    </submittedName>
</protein>
<gene>
    <name evidence="1" type="ORF">WG66_6562</name>
</gene>
<sequence>MTEIFVNEDAGRKKLVEILSLHVGHLVIAGKIAGYLTAYIDEVKNGLATGGADAYVEVIHYYIEHVREATEQLGKEESKKLNFPVILSTHIGGLIGLAVATFLGRPHVEYLGTYSLHIHSTNTEEFHAGERMTCALRIVIQEMCTFYTTPNPPPHLDRNPNFHSETSIPSTTTEPVITFPTSVLSTPSAFSSSRITVVARSSASNSPVATVEMPIGSRAENHSHKPFL</sequence>
<name>A0A0W0FX23_MONRR</name>
<organism evidence="1 2">
    <name type="scientific">Moniliophthora roreri</name>
    <name type="common">Frosty pod rot fungus</name>
    <name type="synonym">Monilia roreri</name>
    <dbReference type="NCBI Taxonomy" id="221103"/>
    <lineage>
        <taxon>Eukaryota</taxon>
        <taxon>Fungi</taxon>
        <taxon>Dikarya</taxon>
        <taxon>Basidiomycota</taxon>
        <taxon>Agaricomycotina</taxon>
        <taxon>Agaricomycetes</taxon>
        <taxon>Agaricomycetidae</taxon>
        <taxon>Agaricales</taxon>
        <taxon>Marasmiineae</taxon>
        <taxon>Marasmiaceae</taxon>
        <taxon>Moniliophthora</taxon>
    </lineage>
</organism>
<evidence type="ECO:0000313" key="1">
    <source>
        <dbReference type="EMBL" id="KTB40857.1"/>
    </source>
</evidence>
<comment type="caution">
    <text evidence="1">The sequence shown here is derived from an EMBL/GenBank/DDBJ whole genome shotgun (WGS) entry which is preliminary data.</text>
</comment>